<keyword evidence="5 8" id="KW-0418">Kinase</keyword>
<comment type="catalytic activity">
    <reaction evidence="8">
        <text>3'-dephospho-CoA + ATP = ADP + CoA + H(+)</text>
        <dbReference type="Rhea" id="RHEA:18245"/>
        <dbReference type="ChEBI" id="CHEBI:15378"/>
        <dbReference type="ChEBI" id="CHEBI:30616"/>
        <dbReference type="ChEBI" id="CHEBI:57287"/>
        <dbReference type="ChEBI" id="CHEBI:57328"/>
        <dbReference type="ChEBI" id="CHEBI:456216"/>
        <dbReference type="EC" id="2.7.1.24"/>
    </reaction>
</comment>
<dbReference type="GO" id="GO:0005737">
    <property type="term" value="C:cytoplasm"/>
    <property type="evidence" value="ECO:0007669"/>
    <property type="project" value="UniProtKB-SubCell"/>
</dbReference>
<name>A0A3N2C322_9MICO</name>
<dbReference type="GO" id="GO:0005524">
    <property type="term" value="F:ATP binding"/>
    <property type="evidence" value="ECO:0007669"/>
    <property type="project" value="UniProtKB-UniRule"/>
</dbReference>
<proteinExistence type="inferred from homology"/>
<dbReference type="CDD" id="cd02022">
    <property type="entry name" value="DPCK"/>
    <property type="match status" value="1"/>
</dbReference>
<accession>A0A3N2C322</accession>
<evidence type="ECO:0000313" key="11">
    <source>
        <dbReference type="Proteomes" id="UP000266915"/>
    </source>
</evidence>
<evidence type="ECO:0000256" key="1">
    <source>
        <dbReference type="ARBA" id="ARBA00009018"/>
    </source>
</evidence>
<organism evidence="10 11">
    <name type="scientific">Plantibacter flavus</name>
    <dbReference type="NCBI Taxonomy" id="150123"/>
    <lineage>
        <taxon>Bacteria</taxon>
        <taxon>Bacillati</taxon>
        <taxon>Actinomycetota</taxon>
        <taxon>Actinomycetes</taxon>
        <taxon>Micrococcales</taxon>
        <taxon>Microbacteriaceae</taxon>
        <taxon>Plantibacter</taxon>
    </lineage>
</organism>
<keyword evidence="2 8" id="KW-0963">Cytoplasm</keyword>
<evidence type="ECO:0000256" key="9">
    <source>
        <dbReference type="NCBIfam" id="TIGR00152"/>
    </source>
</evidence>
<sequence length="209" mass="21724">MYLIGLTGGIASGKSTIAARLAEHGAVVIDADVLSREAVEQGTPGLAAIAERFGADVIGPDGALDRAALGSIVFADDQARAELNAIVHPEVKRRSQARITEASSDAGAVVVYDVPLLVETGRADEFDLVVVAAAPEGERARRLVDLRGLDRGEAERRIAAQATEEQRAAVADVVIDTAGSLEHTLSQVDAVWHRAAAAAVPAPDRHDGA</sequence>
<dbReference type="SUPFAM" id="SSF52540">
    <property type="entry name" value="P-loop containing nucleoside triphosphate hydrolases"/>
    <property type="match status" value="1"/>
</dbReference>
<protein>
    <recommendedName>
        <fullName evidence="8 9">Dephospho-CoA kinase</fullName>
        <ecNumber evidence="8 9">2.7.1.24</ecNumber>
    </recommendedName>
    <alternativeName>
        <fullName evidence="8">Dephosphocoenzyme A kinase</fullName>
    </alternativeName>
</protein>
<gene>
    <name evidence="8" type="primary">coaE</name>
    <name evidence="10" type="ORF">EDD42_1970</name>
</gene>
<evidence type="ECO:0000256" key="5">
    <source>
        <dbReference type="ARBA" id="ARBA00022777"/>
    </source>
</evidence>
<comment type="caution">
    <text evidence="10">The sequence shown here is derived from an EMBL/GenBank/DDBJ whole genome shotgun (WGS) entry which is preliminary data.</text>
</comment>
<evidence type="ECO:0000256" key="2">
    <source>
        <dbReference type="ARBA" id="ARBA00022490"/>
    </source>
</evidence>
<dbReference type="FunFam" id="3.40.50.300:FF:000991">
    <property type="entry name" value="Dephospho-CoA kinase"/>
    <property type="match status" value="1"/>
</dbReference>
<dbReference type="PANTHER" id="PTHR10695:SF46">
    <property type="entry name" value="BIFUNCTIONAL COENZYME A SYNTHASE-RELATED"/>
    <property type="match status" value="1"/>
</dbReference>
<dbReference type="Gene3D" id="3.40.50.300">
    <property type="entry name" value="P-loop containing nucleotide triphosphate hydrolases"/>
    <property type="match status" value="1"/>
</dbReference>
<comment type="function">
    <text evidence="8">Catalyzes the phosphorylation of the 3'-hydroxyl group of dephosphocoenzyme A to form coenzyme A.</text>
</comment>
<dbReference type="GO" id="GO:0015937">
    <property type="term" value="P:coenzyme A biosynthetic process"/>
    <property type="evidence" value="ECO:0007669"/>
    <property type="project" value="UniProtKB-UniRule"/>
</dbReference>
<dbReference type="PANTHER" id="PTHR10695">
    <property type="entry name" value="DEPHOSPHO-COA KINASE-RELATED"/>
    <property type="match status" value="1"/>
</dbReference>
<feature type="binding site" evidence="8">
    <location>
        <begin position="11"/>
        <end position="16"/>
    </location>
    <ligand>
        <name>ATP</name>
        <dbReference type="ChEBI" id="CHEBI:30616"/>
    </ligand>
</feature>
<comment type="pathway">
    <text evidence="8">Cofactor biosynthesis; coenzyme A biosynthesis; CoA from (R)-pantothenate: step 5/5.</text>
</comment>
<dbReference type="NCBIfam" id="NF002879">
    <property type="entry name" value="PRK03333.1"/>
    <property type="match status" value="1"/>
</dbReference>
<dbReference type="GO" id="GO:0004140">
    <property type="term" value="F:dephospho-CoA kinase activity"/>
    <property type="evidence" value="ECO:0007669"/>
    <property type="project" value="UniProtKB-UniRule"/>
</dbReference>
<dbReference type="EMBL" id="RKHL01000001">
    <property type="protein sequence ID" value="ROR81889.1"/>
    <property type="molecule type" value="Genomic_DNA"/>
</dbReference>
<dbReference type="InterPro" id="IPR027417">
    <property type="entry name" value="P-loop_NTPase"/>
</dbReference>
<evidence type="ECO:0000313" key="10">
    <source>
        <dbReference type="EMBL" id="ROR81889.1"/>
    </source>
</evidence>
<keyword evidence="11" id="KW-1185">Reference proteome</keyword>
<keyword evidence="7 8" id="KW-0173">Coenzyme A biosynthesis</keyword>
<evidence type="ECO:0000256" key="8">
    <source>
        <dbReference type="HAMAP-Rule" id="MF_00376"/>
    </source>
</evidence>
<dbReference type="UniPathway" id="UPA00241">
    <property type="reaction ID" value="UER00356"/>
</dbReference>
<dbReference type="RefSeq" id="WP_085510904.1">
    <property type="nucleotide sequence ID" value="NZ_FXAP01000001.1"/>
</dbReference>
<keyword evidence="3 8" id="KW-0808">Transferase</keyword>
<dbReference type="AlphaFoldDB" id="A0A3N2C322"/>
<comment type="subcellular location">
    <subcellularLocation>
        <location evidence="8">Cytoplasm</location>
    </subcellularLocation>
</comment>
<reference evidence="10 11" key="1">
    <citation type="submission" date="2018-11" db="EMBL/GenBank/DDBJ databases">
        <title>Sequencing the genomes of 1000 actinobacteria strains.</title>
        <authorList>
            <person name="Klenk H.-P."/>
        </authorList>
    </citation>
    <scope>NUCLEOTIDE SEQUENCE [LARGE SCALE GENOMIC DNA]</scope>
    <source>
        <strain evidence="10 11">DSM 14012</strain>
    </source>
</reference>
<comment type="similarity">
    <text evidence="1 8">Belongs to the CoaE family.</text>
</comment>
<evidence type="ECO:0000256" key="7">
    <source>
        <dbReference type="ARBA" id="ARBA00022993"/>
    </source>
</evidence>
<dbReference type="EC" id="2.7.1.24" evidence="8 9"/>
<dbReference type="Proteomes" id="UP000266915">
    <property type="component" value="Unassembled WGS sequence"/>
</dbReference>
<dbReference type="NCBIfam" id="TIGR00152">
    <property type="entry name" value="dephospho-CoA kinase"/>
    <property type="match status" value="1"/>
</dbReference>
<evidence type="ECO:0000256" key="6">
    <source>
        <dbReference type="ARBA" id="ARBA00022840"/>
    </source>
</evidence>
<keyword evidence="6 8" id="KW-0067">ATP-binding</keyword>
<dbReference type="PROSITE" id="PS51219">
    <property type="entry name" value="DPCK"/>
    <property type="match status" value="1"/>
</dbReference>
<dbReference type="Pfam" id="PF01121">
    <property type="entry name" value="CoaE"/>
    <property type="match status" value="1"/>
</dbReference>
<keyword evidence="4 8" id="KW-0547">Nucleotide-binding</keyword>
<evidence type="ECO:0000256" key="4">
    <source>
        <dbReference type="ARBA" id="ARBA00022741"/>
    </source>
</evidence>
<dbReference type="HAMAP" id="MF_00376">
    <property type="entry name" value="Dephospho_CoA_kinase"/>
    <property type="match status" value="1"/>
</dbReference>
<dbReference type="InterPro" id="IPR001977">
    <property type="entry name" value="Depp_CoAkinase"/>
</dbReference>
<evidence type="ECO:0000256" key="3">
    <source>
        <dbReference type="ARBA" id="ARBA00022679"/>
    </source>
</evidence>